<protein>
    <submittedName>
        <fullName evidence="1">Uncharacterized protein</fullName>
    </submittedName>
</protein>
<dbReference type="Proteomes" id="UP000000768">
    <property type="component" value="Chromosome 7"/>
</dbReference>
<name>A0A1Z5R9J6_SORBI</name>
<sequence length="73" mass="8589">MGRARNRYDDGDKPFPLLCVRGSAEHVVENCSLRGTMITIYSIHHIEKWYEIGYSLDEEEQYHIDTRMTQKIA</sequence>
<dbReference type="EMBL" id="CM000766">
    <property type="protein sequence ID" value="OQU80111.1"/>
    <property type="molecule type" value="Genomic_DNA"/>
</dbReference>
<reference evidence="2" key="2">
    <citation type="journal article" date="2018" name="Plant J.">
        <title>The Sorghum bicolor reference genome: improved assembly, gene annotations, a transcriptome atlas, and signatures of genome organization.</title>
        <authorList>
            <person name="McCormick R.F."/>
            <person name="Truong S.K."/>
            <person name="Sreedasyam A."/>
            <person name="Jenkins J."/>
            <person name="Shu S."/>
            <person name="Sims D."/>
            <person name="Kennedy M."/>
            <person name="Amirebrahimi M."/>
            <person name="Weers B.D."/>
            <person name="McKinley B."/>
            <person name="Mattison A."/>
            <person name="Morishige D.T."/>
            <person name="Grimwood J."/>
            <person name="Schmutz J."/>
            <person name="Mullet J.E."/>
        </authorList>
    </citation>
    <scope>NUCLEOTIDE SEQUENCE [LARGE SCALE GENOMIC DNA]</scope>
    <source>
        <strain evidence="2">cv. BTx623</strain>
    </source>
</reference>
<evidence type="ECO:0000313" key="1">
    <source>
        <dbReference type="EMBL" id="OQU80111.1"/>
    </source>
</evidence>
<dbReference type="InParanoid" id="A0A1Z5R9J6"/>
<accession>A0A1Z5R9J6</accession>
<gene>
    <name evidence="1" type="ORF">SORBI_3007G080660</name>
</gene>
<reference evidence="1 2" key="1">
    <citation type="journal article" date="2009" name="Nature">
        <title>The Sorghum bicolor genome and the diversification of grasses.</title>
        <authorList>
            <person name="Paterson A.H."/>
            <person name="Bowers J.E."/>
            <person name="Bruggmann R."/>
            <person name="Dubchak I."/>
            <person name="Grimwood J."/>
            <person name="Gundlach H."/>
            <person name="Haberer G."/>
            <person name="Hellsten U."/>
            <person name="Mitros T."/>
            <person name="Poliakov A."/>
            <person name="Schmutz J."/>
            <person name="Spannagl M."/>
            <person name="Tang H."/>
            <person name="Wang X."/>
            <person name="Wicker T."/>
            <person name="Bharti A.K."/>
            <person name="Chapman J."/>
            <person name="Feltus F.A."/>
            <person name="Gowik U."/>
            <person name="Grigoriev I.V."/>
            <person name="Lyons E."/>
            <person name="Maher C.A."/>
            <person name="Martis M."/>
            <person name="Narechania A."/>
            <person name="Otillar R.P."/>
            <person name="Penning B.W."/>
            <person name="Salamov A.A."/>
            <person name="Wang Y."/>
            <person name="Zhang L."/>
            <person name="Carpita N.C."/>
            <person name="Freeling M."/>
            <person name="Gingle A.R."/>
            <person name="Hash C.T."/>
            <person name="Keller B."/>
            <person name="Klein P."/>
            <person name="Kresovich S."/>
            <person name="McCann M.C."/>
            <person name="Ming R."/>
            <person name="Peterson D.G."/>
            <person name="Mehboob-ur-Rahman"/>
            <person name="Ware D."/>
            <person name="Westhoff P."/>
            <person name="Mayer K.F."/>
            <person name="Messing J."/>
            <person name="Rokhsar D.S."/>
        </authorList>
    </citation>
    <scope>NUCLEOTIDE SEQUENCE [LARGE SCALE GENOMIC DNA]</scope>
    <source>
        <strain evidence="2">cv. BTx623</strain>
    </source>
</reference>
<keyword evidence="2" id="KW-1185">Reference proteome</keyword>
<proteinExistence type="predicted"/>
<evidence type="ECO:0000313" key="2">
    <source>
        <dbReference type="Proteomes" id="UP000000768"/>
    </source>
</evidence>
<organism evidence="1 2">
    <name type="scientific">Sorghum bicolor</name>
    <name type="common">Sorghum</name>
    <name type="synonym">Sorghum vulgare</name>
    <dbReference type="NCBI Taxonomy" id="4558"/>
    <lineage>
        <taxon>Eukaryota</taxon>
        <taxon>Viridiplantae</taxon>
        <taxon>Streptophyta</taxon>
        <taxon>Embryophyta</taxon>
        <taxon>Tracheophyta</taxon>
        <taxon>Spermatophyta</taxon>
        <taxon>Magnoliopsida</taxon>
        <taxon>Liliopsida</taxon>
        <taxon>Poales</taxon>
        <taxon>Poaceae</taxon>
        <taxon>PACMAD clade</taxon>
        <taxon>Panicoideae</taxon>
        <taxon>Andropogonodae</taxon>
        <taxon>Andropogoneae</taxon>
        <taxon>Sorghinae</taxon>
        <taxon>Sorghum</taxon>
    </lineage>
</organism>
<dbReference type="AlphaFoldDB" id="A0A1Z5R9J6"/>
<dbReference type="Gramene" id="OQU80111">
    <property type="protein sequence ID" value="OQU80111"/>
    <property type="gene ID" value="SORBI_3007G080660"/>
</dbReference>